<feature type="domain" description="NAD-dependent epimerase/dehydratase" evidence="4">
    <location>
        <begin position="11"/>
        <end position="259"/>
    </location>
</feature>
<dbReference type="Proteomes" id="UP000292702">
    <property type="component" value="Unassembled WGS sequence"/>
</dbReference>
<dbReference type="OrthoDB" id="2735536at2759"/>
<dbReference type="STRING" id="92696.A0A4R0R9T4"/>
<sequence length="359" mass="39750">MGKILASNVLVLVTGASGYLGSHVVDQLVRSGHRVRGTVRSHKVAANKEAFSIYGDTVEIFGIDDLVHGMFPEAFTDVHAVIHTAAPLFGRAESKEAALTDAIEGSLNVFRQAEKAGVRQFSYASSIAAVSMEFYNKRDFTPITEDQWPDTSREEILGDDDADTTAVYTAEKALSERALWEFADQHPHVEITSLNPPFFYGPFAPGYKAYHGSGTISLATLSTMVYCYGMIISKPHPFLLPHTYLIDVRDVARAMIIAALDSPPTSQVGRKRILLTGEWPNPADVVNLITKERPELASRINEEFKTRPNVVKTIIDNTRAQQVLGLTPMPWQKTVLDALDELIRIEEEWRKAGLVPENL</sequence>
<proteinExistence type="inferred from homology"/>
<dbReference type="AlphaFoldDB" id="A0A4R0R9T4"/>
<evidence type="ECO:0000256" key="1">
    <source>
        <dbReference type="ARBA" id="ARBA00023002"/>
    </source>
</evidence>
<gene>
    <name evidence="5" type="ORF">EIP91_010356</name>
</gene>
<evidence type="ECO:0000259" key="4">
    <source>
        <dbReference type="Pfam" id="PF01370"/>
    </source>
</evidence>
<keyword evidence="1" id="KW-0560">Oxidoreductase</keyword>
<keyword evidence="3" id="KW-0732">Signal</keyword>
<feature type="signal peptide" evidence="3">
    <location>
        <begin position="1"/>
        <end position="18"/>
    </location>
</feature>
<evidence type="ECO:0000256" key="2">
    <source>
        <dbReference type="ARBA" id="ARBA00023445"/>
    </source>
</evidence>
<protein>
    <recommendedName>
        <fullName evidence="4">NAD-dependent epimerase/dehydratase domain-containing protein</fullName>
    </recommendedName>
</protein>
<dbReference type="Pfam" id="PF01370">
    <property type="entry name" value="Epimerase"/>
    <property type="match status" value="1"/>
</dbReference>
<keyword evidence="6" id="KW-1185">Reference proteome</keyword>
<comment type="caution">
    <text evidence="5">The sequence shown here is derived from an EMBL/GenBank/DDBJ whole genome shotgun (WGS) entry which is preliminary data.</text>
</comment>
<dbReference type="SUPFAM" id="SSF51735">
    <property type="entry name" value="NAD(P)-binding Rossmann-fold domains"/>
    <property type="match status" value="1"/>
</dbReference>
<dbReference type="InterPro" id="IPR036291">
    <property type="entry name" value="NAD(P)-bd_dom_sf"/>
</dbReference>
<dbReference type="InterPro" id="IPR050425">
    <property type="entry name" value="NAD(P)_dehydrat-like"/>
</dbReference>
<reference evidence="5 6" key="1">
    <citation type="submission" date="2018-11" db="EMBL/GenBank/DDBJ databases">
        <title>Genome assembly of Steccherinum ochraceum LE-BIN_3174, the white-rot fungus of the Steccherinaceae family (The Residual Polyporoid clade, Polyporales, Basidiomycota).</title>
        <authorList>
            <person name="Fedorova T.V."/>
            <person name="Glazunova O.A."/>
            <person name="Landesman E.O."/>
            <person name="Moiseenko K.V."/>
            <person name="Psurtseva N.V."/>
            <person name="Savinova O.S."/>
            <person name="Shakhova N.V."/>
            <person name="Tyazhelova T.V."/>
            <person name="Vasina D.V."/>
        </authorList>
    </citation>
    <scope>NUCLEOTIDE SEQUENCE [LARGE SCALE GENOMIC DNA]</scope>
    <source>
        <strain evidence="5 6">LE-BIN_3174</strain>
    </source>
</reference>
<dbReference type="GO" id="GO:0016616">
    <property type="term" value="F:oxidoreductase activity, acting on the CH-OH group of donors, NAD or NADP as acceptor"/>
    <property type="evidence" value="ECO:0007669"/>
    <property type="project" value="TreeGrafter"/>
</dbReference>
<comment type="similarity">
    <text evidence="2">Belongs to the NAD(P)-dependent epimerase/dehydratase family. Dihydroflavonol-4-reductase subfamily.</text>
</comment>
<organism evidence="5 6">
    <name type="scientific">Steccherinum ochraceum</name>
    <dbReference type="NCBI Taxonomy" id="92696"/>
    <lineage>
        <taxon>Eukaryota</taxon>
        <taxon>Fungi</taxon>
        <taxon>Dikarya</taxon>
        <taxon>Basidiomycota</taxon>
        <taxon>Agaricomycotina</taxon>
        <taxon>Agaricomycetes</taxon>
        <taxon>Polyporales</taxon>
        <taxon>Steccherinaceae</taxon>
        <taxon>Steccherinum</taxon>
    </lineage>
</organism>
<dbReference type="Gene3D" id="3.40.50.720">
    <property type="entry name" value="NAD(P)-binding Rossmann-like Domain"/>
    <property type="match status" value="1"/>
</dbReference>
<dbReference type="InterPro" id="IPR001509">
    <property type="entry name" value="Epimerase_deHydtase"/>
</dbReference>
<dbReference type="EMBL" id="RWJN01000618">
    <property type="protein sequence ID" value="TCD60318.1"/>
    <property type="molecule type" value="Genomic_DNA"/>
</dbReference>
<evidence type="ECO:0000313" key="6">
    <source>
        <dbReference type="Proteomes" id="UP000292702"/>
    </source>
</evidence>
<dbReference type="PANTHER" id="PTHR10366:SF562">
    <property type="entry name" value="ALDEHYDE REDUCTASE II (AFU_ORTHOLOGUE AFUA_1G11360)"/>
    <property type="match status" value="1"/>
</dbReference>
<evidence type="ECO:0000313" key="5">
    <source>
        <dbReference type="EMBL" id="TCD60318.1"/>
    </source>
</evidence>
<evidence type="ECO:0000256" key="3">
    <source>
        <dbReference type="SAM" id="SignalP"/>
    </source>
</evidence>
<feature type="chain" id="PRO_5020438536" description="NAD-dependent epimerase/dehydratase domain-containing protein" evidence="3">
    <location>
        <begin position="19"/>
        <end position="359"/>
    </location>
</feature>
<dbReference type="PANTHER" id="PTHR10366">
    <property type="entry name" value="NAD DEPENDENT EPIMERASE/DEHYDRATASE"/>
    <property type="match status" value="1"/>
</dbReference>
<accession>A0A4R0R9T4</accession>
<name>A0A4R0R9T4_9APHY</name>